<accession>A0A8J3R2Z4</accession>
<protein>
    <submittedName>
        <fullName evidence="2">Uncharacterized protein</fullName>
    </submittedName>
</protein>
<dbReference type="InterPro" id="IPR050571">
    <property type="entry name" value="Class-IV_PLP-Dep_Aminotrnsfr"/>
</dbReference>
<dbReference type="GO" id="GO:0019752">
    <property type="term" value="P:carboxylic acid metabolic process"/>
    <property type="evidence" value="ECO:0007669"/>
    <property type="project" value="TreeGrafter"/>
</dbReference>
<evidence type="ECO:0000313" key="3">
    <source>
        <dbReference type="Proteomes" id="UP000642748"/>
    </source>
</evidence>
<dbReference type="EMBL" id="BONZ01000123">
    <property type="protein sequence ID" value="GIH21316.1"/>
    <property type="molecule type" value="Genomic_DNA"/>
</dbReference>
<organism evidence="2 3">
    <name type="scientific">Rugosimonospora africana</name>
    <dbReference type="NCBI Taxonomy" id="556532"/>
    <lineage>
        <taxon>Bacteria</taxon>
        <taxon>Bacillati</taxon>
        <taxon>Actinomycetota</taxon>
        <taxon>Actinomycetes</taxon>
        <taxon>Micromonosporales</taxon>
        <taxon>Micromonosporaceae</taxon>
        <taxon>Rugosimonospora</taxon>
    </lineage>
</organism>
<gene>
    <name evidence="2" type="ORF">Raf01_94880</name>
</gene>
<name>A0A8J3R2Z4_9ACTN</name>
<evidence type="ECO:0000313" key="2">
    <source>
        <dbReference type="EMBL" id="GIH21316.1"/>
    </source>
</evidence>
<comment type="similarity">
    <text evidence="1">Belongs to the class-IV pyridoxal-phosphate-dependent aminotransferase family.</text>
</comment>
<sequence length="188" mass="21441">MSAISGIDAEIVFLKDLSFQAEAYVSREFLANTLNTFIIRSPSAVLSSLAPLKPDFTEDEFGFLSTARMWQRVIKELGHPPIVVEGDWFRQNPEGVLRLYCERAGLEFNPQMLSWPDGRLREWAPDEQQSQAKWHSTLEHSNSILPPMRREPMSVDPSRAAMLIRATEVYDELVVHALKPDLDLSKRS</sequence>
<dbReference type="AlphaFoldDB" id="A0A8J3R2Z4"/>
<dbReference type="PANTHER" id="PTHR42743">
    <property type="entry name" value="AMINO-ACID AMINOTRANSFERASE"/>
    <property type="match status" value="1"/>
</dbReference>
<keyword evidence="3" id="KW-1185">Reference proteome</keyword>
<dbReference type="Proteomes" id="UP000642748">
    <property type="component" value="Unassembled WGS sequence"/>
</dbReference>
<dbReference type="PANTHER" id="PTHR42743:SF11">
    <property type="entry name" value="AMINODEOXYCHORISMATE LYASE"/>
    <property type="match status" value="1"/>
</dbReference>
<dbReference type="Pfam" id="PF19798">
    <property type="entry name" value="Sulfotransfer_5"/>
    <property type="match status" value="1"/>
</dbReference>
<proteinExistence type="inferred from homology"/>
<dbReference type="Gene3D" id="3.40.50.300">
    <property type="entry name" value="P-loop containing nucleotide triphosphate hydrolases"/>
    <property type="match status" value="1"/>
</dbReference>
<dbReference type="SUPFAM" id="SSF52540">
    <property type="entry name" value="P-loop containing nucleoside triphosphate hydrolases"/>
    <property type="match status" value="1"/>
</dbReference>
<reference evidence="2" key="1">
    <citation type="submission" date="2021-01" db="EMBL/GenBank/DDBJ databases">
        <title>Whole genome shotgun sequence of Rugosimonospora africana NBRC 104875.</title>
        <authorList>
            <person name="Komaki H."/>
            <person name="Tamura T."/>
        </authorList>
    </citation>
    <scope>NUCLEOTIDE SEQUENCE</scope>
    <source>
        <strain evidence="2">NBRC 104875</strain>
    </source>
</reference>
<comment type="caution">
    <text evidence="2">The sequence shown here is derived from an EMBL/GenBank/DDBJ whole genome shotgun (WGS) entry which is preliminary data.</text>
</comment>
<dbReference type="InterPro" id="IPR027417">
    <property type="entry name" value="P-loop_NTPase"/>
</dbReference>
<evidence type="ECO:0000256" key="1">
    <source>
        <dbReference type="ARBA" id="ARBA00009320"/>
    </source>
</evidence>